<dbReference type="RefSeq" id="XP_062692516.1">
    <property type="nucleotide sequence ID" value="XM_062835821.1"/>
</dbReference>
<dbReference type="GeneID" id="87873443"/>
<evidence type="ECO:0000256" key="2">
    <source>
        <dbReference type="ARBA" id="ARBA00006727"/>
    </source>
</evidence>
<feature type="transmembrane region" description="Helical" evidence="4">
    <location>
        <begin position="481"/>
        <end position="502"/>
    </location>
</feature>
<feature type="transmembrane region" description="Helical" evidence="4">
    <location>
        <begin position="416"/>
        <end position="441"/>
    </location>
</feature>
<dbReference type="AlphaFoldDB" id="A0AAJ0I6W2"/>
<comment type="subcellular location">
    <subcellularLocation>
        <location evidence="1">Membrane</location>
        <topology evidence="1">Multi-pass membrane protein</topology>
    </subcellularLocation>
</comment>
<dbReference type="Proteomes" id="UP001285908">
    <property type="component" value="Unassembled WGS sequence"/>
</dbReference>
<dbReference type="InterPro" id="IPR036259">
    <property type="entry name" value="MFS_trans_sf"/>
</dbReference>
<dbReference type="PANTHER" id="PTHR11360:SF130">
    <property type="entry name" value="MAJOR FACILITATOR SUPERFAMILY (MFS) PROFILE DOMAIN-CONTAINING PROTEIN-RELATED"/>
    <property type="match status" value="1"/>
</dbReference>
<keyword evidence="4" id="KW-1133">Transmembrane helix</keyword>
<feature type="transmembrane region" description="Helical" evidence="4">
    <location>
        <begin position="251"/>
        <end position="270"/>
    </location>
</feature>
<feature type="non-terminal residue" evidence="5">
    <location>
        <position position="524"/>
    </location>
</feature>
<dbReference type="InterPro" id="IPR050327">
    <property type="entry name" value="Proton-linked_MCT"/>
</dbReference>
<sequence>MPPSPPPYMEAIRTAGSHVQDSRGRRSDSEDSDIDIHGNDQHHDQDDSHEEDEKHAVNNTNTNTNNNGGGGALSLVKTLSRVLSRPESNFDPGPPPDGGARAWCTVAATHLVVMTTWGTISSFGVFQTYYTSTLNAHSPSSVVTPSTISWIGSLQVFLLFFIGTFTGRLTDGGYFRHIYLLGTAFIALGMFSTADALDGLTSGNGNHGDAAESAVWKLFLAQGIAMGLGNGCLFCPCVATLSTYFSKKRSLAIGMGACGTATGGLVFPSMMRSLLPRVGFAWTVRAMGFICVGCLLGAFWVIKPRTKPRGMRGALVEWSAFKEGEYSLFVAGSFMCFLGLYFTFYYLASFCRDLVGLAYEDSLNILLVLNGVGIFGRLVPNYLADRVGPINLFIPFAAVGGICMLCWMAVESEAGLYVWAVFYGAAAGGIQSLFPAGLTSLTTDLRKTGVRMGMVFTCNSFATLAGPPIAGAIITNIGGRYYGAQAFAGSTLLCGTGLLAAARMVKARKAQREGESGGVWKVKV</sequence>
<feature type="region of interest" description="Disordered" evidence="3">
    <location>
        <begin position="1"/>
        <end position="71"/>
    </location>
</feature>
<keyword evidence="6" id="KW-1185">Reference proteome</keyword>
<feature type="transmembrane region" description="Helical" evidence="4">
    <location>
        <begin position="328"/>
        <end position="348"/>
    </location>
</feature>
<dbReference type="GO" id="GO:0016020">
    <property type="term" value="C:membrane"/>
    <property type="evidence" value="ECO:0007669"/>
    <property type="project" value="UniProtKB-SubCell"/>
</dbReference>
<dbReference type="GO" id="GO:0022857">
    <property type="term" value="F:transmembrane transporter activity"/>
    <property type="evidence" value="ECO:0007669"/>
    <property type="project" value="InterPro"/>
</dbReference>
<evidence type="ECO:0000313" key="5">
    <source>
        <dbReference type="EMBL" id="KAK3492058.1"/>
    </source>
</evidence>
<accession>A0AAJ0I6W2</accession>
<feature type="transmembrane region" description="Helical" evidence="4">
    <location>
        <begin position="453"/>
        <end position="475"/>
    </location>
</feature>
<comment type="caution">
    <text evidence="5">The sequence shown here is derived from an EMBL/GenBank/DDBJ whole genome shotgun (WGS) entry which is preliminary data.</text>
</comment>
<reference evidence="5 6" key="1">
    <citation type="journal article" date="2023" name="Mol. Phylogenet. Evol.">
        <title>Genome-scale phylogeny and comparative genomics of the fungal order Sordariales.</title>
        <authorList>
            <person name="Hensen N."/>
            <person name="Bonometti L."/>
            <person name="Westerberg I."/>
            <person name="Brannstrom I.O."/>
            <person name="Guillou S."/>
            <person name="Cros-Aarteil S."/>
            <person name="Calhoun S."/>
            <person name="Haridas S."/>
            <person name="Kuo A."/>
            <person name="Mondo S."/>
            <person name="Pangilinan J."/>
            <person name="Riley R."/>
            <person name="LaButti K."/>
            <person name="Andreopoulos B."/>
            <person name="Lipzen A."/>
            <person name="Chen C."/>
            <person name="Yan M."/>
            <person name="Daum C."/>
            <person name="Ng V."/>
            <person name="Clum A."/>
            <person name="Steindorff A."/>
            <person name="Ohm R.A."/>
            <person name="Martin F."/>
            <person name="Silar P."/>
            <person name="Natvig D.O."/>
            <person name="Lalanne C."/>
            <person name="Gautier V."/>
            <person name="Ament-Velasquez S.L."/>
            <person name="Kruys A."/>
            <person name="Hutchinson M.I."/>
            <person name="Powell A.J."/>
            <person name="Barry K."/>
            <person name="Miller A.N."/>
            <person name="Grigoriev I.V."/>
            <person name="Debuchy R."/>
            <person name="Gladieux P."/>
            <person name="Hiltunen Thoren M."/>
            <person name="Johannesson H."/>
        </authorList>
    </citation>
    <scope>NUCLEOTIDE SEQUENCE [LARGE SCALE GENOMIC DNA]</scope>
    <source>
        <strain evidence="5 6">FGSC 10403</strain>
    </source>
</reference>
<name>A0AAJ0I6W2_9PEZI</name>
<evidence type="ECO:0000256" key="3">
    <source>
        <dbReference type="SAM" id="MobiDB-lite"/>
    </source>
</evidence>
<comment type="similarity">
    <text evidence="2">Belongs to the major facilitator superfamily. Monocarboxylate porter (TC 2.A.1.13) family.</text>
</comment>
<feature type="transmembrane region" description="Helical" evidence="4">
    <location>
        <begin position="214"/>
        <end position="239"/>
    </location>
</feature>
<dbReference type="Pfam" id="PF07690">
    <property type="entry name" value="MFS_1"/>
    <property type="match status" value="1"/>
</dbReference>
<dbReference type="EMBL" id="JAULSX010000004">
    <property type="protein sequence ID" value="KAK3492058.1"/>
    <property type="molecule type" value="Genomic_DNA"/>
</dbReference>
<dbReference type="Gene3D" id="1.20.1250.20">
    <property type="entry name" value="MFS general substrate transporter like domains"/>
    <property type="match status" value="2"/>
</dbReference>
<feature type="transmembrane region" description="Helical" evidence="4">
    <location>
        <begin position="282"/>
        <end position="302"/>
    </location>
</feature>
<keyword evidence="4" id="KW-0472">Membrane</keyword>
<evidence type="ECO:0000256" key="4">
    <source>
        <dbReference type="SAM" id="Phobius"/>
    </source>
</evidence>
<feature type="transmembrane region" description="Helical" evidence="4">
    <location>
        <begin position="178"/>
        <end position="194"/>
    </location>
</feature>
<evidence type="ECO:0000256" key="1">
    <source>
        <dbReference type="ARBA" id="ARBA00004141"/>
    </source>
</evidence>
<protein>
    <submittedName>
        <fullName evidence="5">Major facilitator superfamily domain-containing protein</fullName>
    </submittedName>
</protein>
<feature type="compositionally biased region" description="Basic and acidic residues" evidence="3">
    <location>
        <begin position="20"/>
        <end position="56"/>
    </location>
</feature>
<dbReference type="InterPro" id="IPR011701">
    <property type="entry name" value="MFS"/>
</dbReference>
<gene>
    <name evidence="5" type="ORF">B0T23DRAFT_337241</name>
</gene>
<keyword evidence="4" id="KW-0812">Transmembrane</keyword>
<feature type="transmembrane region" description="Helical" evidence="4">
    <location>
        <begin position="363"/>
        <end position="380"/>
    </location>
</feature>
<proteinExistence type="inferred from homology"/>
<organism evidence="5 6">
    <name type="scientific">Neurospora hispaniola</name>
    <dbReference type="NCBI Taxonomy" id="588809"/>
    <lineage>
        <taxon>Eukaryota</taxon>
        <taxon>Fungi</taxon>
        <taxon>Dikarya</taxon>
        <taxon>Ascomycota</taxon>
        <taxon>Pezizomycotina</taxon>
        <taxon>Sordariomycetes</taxon>
        <taxon>Sordariomycetidae</taxon>
        <taxon>Sordariales</taxon>
        <taxon>Sordariaceae</taxon>
        <taxon>Neurospora</taxon>
    </lineage>
</organism>
<dbReference type="PANTHER" id="PTHR11360">
    <property type="entry name" value="MONOCARBOXYLATE TRANSPORTER"/>
    <property type="match status" value="1"/>
</dbReference>
<dbReference type="SUPFAM" id="SSF103473">
    <property type="entry name" value="MFS general substrate transporter"/>
    <property type="match status" value="1"/>
</dbReference>
<feature type="transmembrane region" description="Helical" evidence="4">
    <location>
        <begin position="148"/>
        <end position="166"/>
    </location>
</feature>
<evidence type="ECO:0000313" key="6">
    <source>
        <dbReference type="Proteomes" id="UP001285908"/>
    </source>
</evidence>
<feature type="transmembrane region" description="Helical" evidence="4">
    <location>
        <begin position="392"/>
        <end position="410"/>
    </location>
</feature>